<protein>
    <recommendedName>
        <fullName evidence="1">D-inositol 3-phosphate glycosyltransferase</fullName>
    </recommendedName>
</protein>
<reference evidence="5" key="1">
    <citation type="journal article" date="2014" name="Int. J. Syst. Evol. Microbiol.">
        <title>Complete genome sequence of Corynebacterium casei LMG S-19264T (=DSM 44701T), isolated from a smear-ripened cheese.</title>
        <authorList>
            <consortium name="US DOE Joint Genome Institute (JGI-PGF)"/>
            <person name="Walter F."/>
            <person name="Albersmeier A."/>
            <person name="Kalinowski J."/>
            <person name="Ruckert C."/>
        </authorList>
    </citation>
    <scope>NUCLEOTIDE SEQUENCE</scope>
    <source>
        <strain evidence="5">CGMCC 1.15085</strain>
    </source>
</reference>
<dbReference type="PANTHER" id="PTHR45947:SF3">
    <property type="entry name" value="SULFOQUINOVOSYL TRANSFERASE SQD2"/>
    <property type="match status" value="1"/>
</dbReference>
<dbReference type="PANTHER" id="PTHR45947">
    <property type="entry name" value="SULFOQUINOVOSYL TRANSFERASE SQD2"/>
    <property type="match status" value="1"/>
</dbReference>
<feature type="domain" description="Glycosyl transferase family 1" evidence="3">
    <location>
        <begin position="182"/>
        <end position="325"/>
    </location>
</feature>
<keyword evidence="6" id="KW-1185">Reference proteome</keyword>
<dbReference type="Pfam" id="PF00535">
    <property type="entry name" value="Glycos_transf_2"/>
    <property type="match status" value="1"/>
</dbReference>
<dbReference type="InterPro" id="IPR001296">
    <property type="entry name" value="Glyco_trans_1"/>
</dbReference>
<accession>A0A916TBB7</accession>
<dbReference type="Proteomes" id="UP000636793">
    <property type="component" value="Unassembled WGS sequence"/>
</dbReference>
<keyword evidence="2" id="KW-0808">Transferase</keyword>
<dbReference type="CDD" id="cd03801">
    <property type="entry name" value="GT4_PimA-like"/>
    <property type="match status" value="1"/>
</dbReference>
<evidence type="ECO:0000256" key="1">
    <source>
        <dbReference type="ARBA" id="ARBA00021292"/>
    </source>
</evidence>
<organism evidence="5 6">
    <name type="scientific">Flexivirga endophytica</name>
    <dbReference type="NCBI Taxonomy" id="1849103"/>
    <lineage>
        <taxon>Bacteria</taxon>
        <taxon>Bacillati</taxon>
        <taxon>Actinomycetota</taxon>
        <taxon>Actinomycetes</taxon>
        <taxon>Micrococcales</taxon>
        <taxon>Dermacoccaceae</taxon>
        <taxon>Flexivirga</taxon>
    </lineage>
</organism>
<dbReference type="AlphaFoldDB" id="A0A916TBB7"/>
<dbReference type="Gene3D" id="3.40.50.2000">
    <property type="entry name" value="Glycogen Phosphorylase B"/>
    <property type="match status" value="2"/>
</dbReference>
<dbReference type="InterPro" id="IPR001173">
    <property type="entry name" value="Glyco_trans_2-like"/>
</dbReference>
<dbReference type="RefSeq" id="WP_188837954.1">
    <property type="nucleotide sequence ID" value="NZ_BMHI01000005.1"/>
</dbReference>
<dbReference type="GO" id="GO:0016757">
    <property type="term" value="F:glycosyltransferase activity"/>
    <property type="evidence" value="ECO:0007669"/>
    <property type="project" value="InterPro"/>
</dbReference>
<proteinExistence type="predicted"/>
<comment type="caution">
    <text evidence="5">The sequence shown here is derived from an EMBL/GenBank/DDBJ whole genome shotgun (WGS) entry which is preliminary data.</text>
</comment>
<dbReference type="Gene3D" id="3.90.550.10">
    <property type="entry name" value="Spore Coat Polysaccharide Biosynthesis Protein SpsA, Chain A"/>
    <property type="match status" value="1"/>
</dbReference>
<evidence type="ECO:0000256" key="2">
    <source>
        <dbReference type="ARBA" id="ARBA00022679"/>
    </source>
</evidence>
<evidence type="ECO:0000259" key="3">
    <source>
        <dbReference type="Pfam" id="PF00534"/>
    </source>
</evidence>
<reference evidence="5" key="2">
    <citation type="submission" date="2020-09" db="EMBL/GenBank/DDBJ databases">
        <authorList>
            <person name="Sun Q."/>
            <person name="Zhou Y."/>
        </authorList>
    </citation>
    <scope>NUCLEOTIDE SEQUENCE</scope>
    <source>
        <strain evidence="5">CGMCC 1.15085</strain>
    </source>
</reference>
<evidence type="ECO:0000259" key="4">
    <source>
        <dbReference type="Pfam" id="PF00535"/>
    </source>
</evidence>
<sequence length="655" mass="71043">MRVLRFSHSAVVRSWRQREQRIRESGVDIDLFTAKRWNTAGRTVDLDPVLDEPVTGVRTLGTHPALFLYDPRPVWAALRAPVDVIDIHEEPFALATAEILLLRKLARQRAPYTLYSAQNIEKRYPAPFRRLERAALRGAAGLQVCNDVAGEICCRKGFPGRPVTIGLGVDRSVFRPHADPGAEVTTTVVGYAGRIERRKGVFVLLDAIERAPELTLRVAGAGSADAELRGAIADRQLGERVQLLGALDGGDLADFYRAIDVLAVPSLTTNSWVEQFGRVAVEAMACGTPVVASDSGALPDVVGGAGRVVPEGNPTALADALREAVGESRPALRATGLRRAEQFDWRSIAGQYIDLYRTVTHAALPMPRPVQIVIVAYGAPAYLARCLQPLRPDRVLVVDNSSRADVAEVCRAAGVRYLDAGRNGGFGAGVNIGLAQGDPAGDVLLLNPDAVVTDAQIDRLQARLLAEPDLASVGPAQVDADGHTSRVGWPIPSPAGVWREALGLDRLHRPADEYVIGSVLLLRAEALAQVGGFDERFFLYAEETDWAKRAVMLGWRHAVIPEVRATHIGAATSSDTEVRDAHFHAAQETFHRKHYGRAGWAVARSAIIMGAGLRSVILRGDSGVESRRRMRRYLRGPVAVRDEHVRAATAAEHTE</sequence>
<dbReference type="InterPro" id="IPR029044">
    <property type="entry name" value="Nucleotide-diphossugar_trans"/>
</dbReference>
<dbReference type="InterPro" id="IPR050194">
    <property type="entry name" value="Glycosyltransferase_grp1"/>
</dbReference>
<dbReference type="EMBL" id="BMHI01000005">
    <property type="protein sequence ID" value="GGB38014.1"/>
    <property type="molecule type" value="Genomic_DNA"/>
</dbReference>
<name>A0A916TBB7_9MICO</name>
<dbReference type="SUPFAM" id="SSF53448">
    <property type="entry name" value="Nucleotide-diphospho-sugar transferases"/>
    <property type="match status" value="1"/>
</dbReference>
<evidence type="ECO:0000313" key="5">
    <source>
        <dbReference type="EMBL" id="GGB38014.1"/>
    </source>
</evidence>
<dbReference type="Pfam" id="PF00534">
    <property type="entry name" value="Glycos_transf_1"/>
    <property type="match status" value="1"/>
</dbReference>
<dbReference type="SUPFAM" id="SSF53756">
    <property type="entry name" value="UDP-Glycosyltransferase/glycogen phosphorylase"/>
    <property type="match status" value="1"/>
</dbReference>
<gene>
    <name evidence="5" type="ORF">GCM10011492_30910</name>
</gene>
<feature type="domain" description="Glycosyltransferase 2-like" evidence="4">
    <location>
        <begin position="372"/>
        <end position="482"/>
    </location>
</feature>
<evidence type="ECO:0000313" key="6">
    <source>
        <dbReference type="Proteomes" id="UP000636793"/>
    </source>
</evidence>